<evidence type="ECO:0000313" key="1">
    <source>
        <dbReference type="EMBL" id="ASR49975.1"/>
    </source>
</evidence>
<dbReference type="AlphaFoldDB" id="A0A222WVF8"/>
<keyword evidence="2" id="KW-1185">Reference proteome</keyword>
<evidence type="ECO:0000313" key="2">
    <source>
        <dbReference type="Proteomes" id="UP000214666"/>
    </source>
</evidence>
<gene>
    <name evidence="1" type="ORF">B4V02_16520</name>
</gene>
<name>A0A222WVF8_9BACL</name>
<accession>A0A222WVF8</accession>
<sequence>MNDLEWIQSDAYLVCISNAGKLLTLPETDIEIFVNILASTAKE</sequence>
<proteinExistence type="predicted"/>
<protein>
    <submittedName>
        <fullName evidence="1">Uncharacterized protein</fullName>
    </submittedName>
</protein>
<dbReference type="KEGG" id="pkb:B4V02_16520"/>
<dbReference type="EMBL" id="CP020028">
    <property type="protein sequence ID" value="ASR49975.1"/>
    <property type="molecule type" value="Genomic_DNA"/>
</dbReference>
<organism evidence="1 2">
    <name type="scientific">Paenibacillus kribbensis</name>
    <dbReference type="NCBI Taxonomy" id="172713"/>
    <lineage>
        <taxon>Bacteria</taxon>
        <taxon>Bacillati</taxon>
        <taxon>Bacillota</taxon>
        <taxon>Bacilli</taxon>
        <taxon>Bacillales</taxon>
        <taxon>Paenibacillaceae</taxon>
        <taxon>Paenibacillus</taxon>
    </lineage>
</organism>
<dbReference type="Proteomes" id="UP000214666">
    <property type="component" value="Chromosome"/>
</dbReference>
<reference evidence="1 2" key="1">
    <citation type="submission" date="2017-03" db="EMBL/GenBank/DDBJ databases">
        <title>Complete genome sequence of Paenibacillus Kribbensis producing bioflocculants.</title>
        <authorList>
            <person name="Lee H.-G."/>
            <person name="Oh H.-M."/>
        </authorList>
    </citation>
    <scope>NUCLEOTIDE SEQUENCE [LARGE SCALE GENOMIC DNA]</scope>
    <source>
        <strain evidence="1 2">AM49</strain>
    </source>
</reference>